<dbReference type="PANTHER" id="PTHR10353">
    <property type="entry name" value="GLYCOSYL HYDROLASE"/>
    <property type="match status" value="1"/>
</dbReference>
<evidence type="ECO:0000256" key="1">
    <source>
        <dbReference type="ARBA" id="ARBA00010838"/>
    </source>
</evidence>
<dbReference type="InterPro" id="IPR018120">
    <property type="entry name" value="Glyco_hydro_1_AS"/>
</dbReference>
<dbReference type="PRINTS" id="PR00131">
    <property type="entry name" value="GLHYDRLASE1"/>
</dbReference>
<dbReference type="PROSITE" id="PS00653">
    <property type="entry name" value="GLYCOSYL_HYDROL_F1_2"/>
    <property type="match status" value="1"/>
</dbReference>
<dbReference type="InterPro" id="IPR017853">
    <property type="entry name" value="GH"/>
</dbReference>
<comment type="similarity">
    <text evidence="1 5">Belongs to the glycosyl hydrolase 1 family.</text>
</comment>
<dbReference type="FunFam" id="3.20.20.80:FF:000004">
    <property type="entry name" value="Beta-glucosidase 6-phospho-beta-glucosidase"/>
    <property type="match status" value="1"/>
</dbReference>
<dbReference type="EMBL" id="AAVN02000016">
    <property type="protein sequence ID" value="EBA38520.1"/>
    <property type="molecule type" value="Genomic_DNA"/>
</dbReference>
<dbReference type="PROSITE" id="PS00572">
    <property type="entry name" value="GLYCOSYL_HYDROL_F1_1"/>
    <property type="match status" value="1"/>
</dbReference>
<organism evidence="8 9">
    <name type="scientific">Collinsella aerofaciens (strain ATCC 25986 / DSM 3979 / JCM 10188 / KCTC 3647 / NCTC 11838 / VPI 1003)</name>
    <dbReference type="NCBI Taxonomy" id="411903"/>
    <lineage>
        <taxon>Bacteria</taxon>
        <taxon>Bacillati</taxon>
        <taxon>Actinomycetota</taxon>
        <taxon>Coriobacteriia</taxon>
        <taxon>Coriobacteriales</taxon>
        <taxon>Coriobacteriaceae</taxon>
        <taxon>Collinsella</taxon>
    </lineage>
</organism>
<keyword evidence="2 6" id="KW-0378">Hydrolase</keyword>
<dbReference type="NCBIfam" id="NF007356">
    <property type="entry name" value="PRK09852.1"/>
    <property type="match status" value="1"/>
</dbReference>
<dbReference type="AlphaFoldDB" id="A4ED32"/>
<dbReference type="GO" id="GO:0016052">
    <property type="term" value="P:carbohydrate catabolic process"/>
    <property type="evidence" value="ECO:0007669"/>
    <property type="project" value="TreeGrafter"/>
</dbReference>
<sequence>MLPSRCAVRPLGRATVLCCCAALAESVAFDSVGREFDRKDDTIMFREDFLWGGALAANQCEGGWNEGGRGLANSDMLPFGDQRMDVMRGDLDPRALAPDSFYPARKGIDFYHRYKQDIELFAQMGFKCLRLSIAWSRIFPKGDEAEPNEEGLAFYEDVFRTCRAHGIEPLVTLNHYDVPMHLVDAYGGWRDRRLVDLFDRYSRTVFERYRGLVNYWLTFNEINIMTQACFMAAGIIFEQGENRYATVHTAVHHVLVASARAVGACHELCPGAKIGCMLNAGVFYPATCDPDDVLAAQAENRSHYMFTDVQVRGAYPSYVLKEYARHGFEVPYRDDDREVLAANLVDFVSFSYYSTRVAKAHAEGQFDSNLLRSAPNPYLKQEPWGRFIDPKGLRVTMNEIWDRYQKPLFIVENGLGAPDVPEDSGEIEDDYRVEYLRAHIEAMRETVELDGVELMGYTCWGPIDLVSVATGQMRKRYGFIYVDRDDSGAGSFERRKKKSFEWYRRVIASNGEDLA</sequence>
<dbReference type="CAZy" id="GH1">
    <property type="family name" value="Glycoside Hydrolase Family 1"/>
</dbReference>
<dbReference type="InterPro" id="IPR001360">
    <property type="entry name" value="Glyco_hydro_1"/>
</dbReference>
<evidence type="ECO:0000256" key="5">
    <source>
        <dbReference type="RuleBase" id="RU003690"/>
    </source>
</evidence>
<evidence type="ECO:0000313" key="9">
    <source>
        <dbReference type="Proteomes" id="UP000002979"/>
    </source>
</evidence>
<proteinExistence type="inferred from homology"/>
<dbReference type="NCBIfam" id="NF007158">
    <property type="entry name" value="PRK09593.1"/>
    <property type="match status" value="1"/>
</dbReference>
<gene>
    <name evidence="8" type="ORF">COLAER_02373</name>
</gene>
<evidence type="ECO:0000256" key="2">
    <source>
        <dbReference type="ARBA" id="ARBA00022801"/>
    </source>
</evidence>
<dbReference type="GO" id="GO:0008706">
    <property type="term" value="F:6-phospho-beta-glucosidase activity"/>
    <property type="evidence" value="ECO:0007669"/>
    <property type="project" value="UniProtKB-EC"/>
</dbReference>
<dbReference type="PANTHER" id="PTHR10353:SF122">
    <property type="entry name" value="6-PHOSPHO-BETA-GLUCOSIDASE ASCB-RELATED"/>
    <property type="match status" value="1"/>
</dbReference>
<dbReference type="EC" id="3.2.1.86" evidence="8"/>
<reference evidence="8 9" key="1">
    <citation type="submission" date="2007-01" db="EMBL/GenBank/DDBJ databases">
        <title>Draft genome sequence of Collinsella aerofaciens (ATCC 25986).</title>
        <authorList>
            <person name="Sudarsanam P."/>
            <person name="Ley R."/>
            <person name="Guruge J."/>
            <person name="Turnbaugh P.J."/>
            <person name="Mahowald M."/>
            <person name="Liep D."/>
            <person name="Gordon J."/>
        </authorList>
    </citation>
    <scope>NUCLEOTIDE SEQUENCE [LARGE SCALE GENOMIC DNA]</scope>
    <source>
        <strain evidence="9">ATCC 25986 / DSM 3979 / JCM 10188 / KCTC 3647 / NCTC 11838 / VPI 1003</strain>
    </source>
</reference>
<dbReference type="InterPro" id="IPR033132">
    <property type="entry name" value="GH_1_N_CS"/>
</dbReference>
<dbReference type="Gene3D" id="3.20.20.80">
    <property type="entry name" value="Glycosidases"/>
    <property type="match status" value="1"/>
</dbReference>
<dbReference type="GO" id="GO:0005829">
    <property type="term" value="C:cytosol"/>
    <property type="evidence" value="ECO:0007669"/>
    <property type="project" value="TreeGrafter"/>
</dbReference>
<comment type="caution">
    <text evidence="8">The sequence shown here is derived from an EMBL/GenBank/DDBJ whole genome shotgun (WGS) entry which is preliminary data.</text>
</comment>
<evidence type="ECO:0000256" key="3">
    <source>
        <dbReference type="ARBA" id="ARBA00023295"/>
    </source>
</evidence>
<dbReference type="SUPFAM" id="SSF51445">
    <property type="entry name" value="(Trans)glycosidases"/>
    <property type="match status" value="1"/>
</dbReference>
<keyword evidence="7" id="KW-0732">Signal</keyword>
<evidence type="ECO:0000313" key="8">
    <source>
        <dbReference type="EMBL" id="EBA38520.1"/>
    </source>
</evidence>
<protein>
    <submittedName>
        <fullName evidence="8">6-phospho-beta-glucosidase</fullName>
        <ecNumber evidence="8">3.2.1.86</ecNumber>
    </submittedName>
</protein>
<accession>A4ED32</accession>
<feature type="active site" description="Nucleophile" evidence="4">
    <location>
        <position position="412"/>
    </location>
</feature>
<name>A4ED32_COLAA</name>
<dbReference type="Proteomes" id="UP000002979">
    <property type="component" value="Unassembled WGS sequence"/>
</dbReference>
<evidence type="ECO:0000256" key="7">
    <source>
        <dbReference type="SAM" id="SignalP"/>
    </source>
</evidence>
<evidence type="ECO:0000256" key="4">
    <source>
        <dbReference type="PROSITE-ProRule" id="PRU10055"/>
    </source>
</evidence>
<keyword evidence="3 6" id="KW-0326">Glycosidase</keyword>
<evidence type="ECO:0000256" key="6">
    <source>
        <dbReference type="RuleBase" id="RU004468"/>
    </source>
</evidence>
<feature type="signal peptide" evidence="7">
    <location>
        <begin position="1"/>
        <end position="24"/>
    </location>
</feature>
<feature type="chain" id="PRO_5002666884" evidence="7">
    <location>
        <begin position="25"/>
        <end position="515"/>
    </location>
</feature>
<dbReference type="Pfam" id="PF00232">
    <property type="entry name" value="Glyco_hydro_1"/>
    <property type="match status" value="1"/>
</dbReference>
<reference evidence="8 9" key="2">
    <citation type="submission" date="2007-04" db="EMBL/GenBank/DDBJ databases">
        <authorList>
            <person name="Fulton L."/>
            <person name="Clifton S."/>
            <person name="Fulton B."/>
            <person name="Xu J."/>
            <person name="Minx P."/>
            <person name="Mardis E.R."/>
            <person name="Wilson R.K."/>
        </authorList>
    </citation>
    <scope>NUCLEOTIDE SEQUENCE [LARGE SCALE GENOMIC DNA]</scope>
    <source>
        <strain evidence="9">ATCC 25986 / DSM 3979 / JCM 10188 / KCTC 3647 / NCTC 11838 / VPI 1003</strain>
    </source>
</reference>